<reference evidence="2 3" key="1">
    <citation type="submission" date="2017-03" db="EMBL/GenBank/DDBJ databases">
        <authorList>
            <person name="Afonso C.L."/>
            <person name="Miller P.J."/>
            <person name="Scott M.A."/>
            <person name="Spackman E."/>
            <person name="Goraichik I."/>
            <person name="Dimitrov K.M."/>
            <person name="Suarez D.L."/>
            <person name="Swayne D.E."/>
        </authorList>
    </citation>
    <scope>NUCLEOTIDE SEQUENCE [LARGE SCALE GENOMIC DNA]</scope>
    <source>
        <strain evidence="2 3">CECT 7691</strain>
    </source>
</reference>
<sequence>MANDKAKTATGAIEEMFPFAANMTAAFPGNEGAIKAWVEMNRTIAQGMYKFSEETTRFMAQRMEDDLERQQEIMACKSPEEFWKAYKAFADKAAEDYSHEAEKILSLATEMQTACAHFGDNLRDKKG</sequence>
<name>A0A1Y5RVA8_9PROT</name>
<gene>
    <name evidence="2" type="ORF">OCH7691_00810</name>
</gene>
<dbReference type="EMBL" id="FWFR01000001">
    <property type="protein sequence ID" value="SLN26347.1"/>
    <property type="molecule type" value="Genomic_DNA"/>
</dbReference>
<organism evidence="2 3">
    <name type="scientific">Oceanibacterium hippocampi</name>
    <dbReference type="NCBI Taxonomy" id="745714"/>
    <lineage>
        <taxon>Bacteria</taxon>
        <taxon>Pseudomonadati</taxon>
        <taxon>Pseudomonadota</taxon>
        <taxon>Alphaproteobacteria</taxon>
        <taxon>Sneathiellales</taxon>
        <taxon>Sneathiellaceae</taxon>
        <taxon>Oceanibacterium</taxon>
    </lineage>
</organism>
<dbReference type="Pfam" id="PF09361">
    <property type="entry name" value="Phasin_2"/>
    <property type="match status" value="1"/>
</dbReference>
<evidence type="ECO:0000259" key="1">
    <source>
        <dbReference type="Pfam" id="PF09361"/>
    </source>
</evidence>
<evidence type="ECO:0000313" key="3">
    <source>
        <dbReference type="Proteomes" id="UP000193200"/>
    </source>
</evidence>
<dbReference type="AlphaFoldDB" id="A0A1Y5RVA8"/>
<dbReference type="Proteomes" id="UP000193200">
    <property type="component" value="Unassembled WGS sequence"/>
</dbReference>
<accession>A0A1Y5RVA8</accession>
<proteinExistence type="predicted"/>
<feature type="domain" description="Phasin" evidence="1">
    <location>
        <begin position="31"/>
        <end position="116"/>
    </location>
</feature>
<protein>
    <submittedName>
        <fullName evidence="2">Phasin protein</fullName>
    </submittedName>
</protein>
<evidence type="ECO:0000313" key="2">
    <source>
        <dbReference type="EMBL" id="SLN26347.1"/>
    </source>
</evidence>
<dbReference type="InParanoid" id="A0A1Y5RVA8"/>
<dbReference type="InterPro" id="IPR018968">
    <property type="entry name" value="Phasin"/>
</dbReference>
<dbReference type="OrthoDB" id="7744969at2"/>
<dbReference type="RefSeq" id="WP_085882107.1">
    <property type="nucleotide sequence ID" value="NZ_FWFR01000001.1"/>
</dbReference>
<keyword evidence="3" id="KW-1185">Reference proteome</keyword>